<dbReference type="GO" id="GO:0016020">
    <property type="term" value="C:membrane"/>
    <property type="evidence" value="ECO:0007669"/>
    <property type="project" value="UniProtKB-SubCell"/>
</dbReference>
<dbReference type="AlphaFoldDB" id="A0ABD2PB33"/>
<keyword evidence="2 6" id="KW-0812">Transmembrane</keyword>
<feature type="transmembrane region" description="Helical" evidence="6">
    <location>
        <begin position="17"/>
        <end position="39"/>
    </location>
</feature>
<feature type="transmembrane region" description="Helical" evidence="6">
    <location>
        <begin position="259"/>
        <end position="282"/>
    </location>
</feature>
<dbReference type="SUPFAM" id="SSF103473">
    <property type="entry name" value="MFS general substrate transporter"/>
    <property type="match status" value="1"/>
</dbReference>
<dbReference type="Gene3D" id="1.20.1250.20">
    <property type="entry name" value="MFS general substrate transporter like domains"/>
    <property type="match status" value="1"/>
</dbReference>
<keyword evidence="3 6" id="KW-1133">Transmembrane helix</keyword>
<dbReference type="InterPro" id="IPR005829">
    <property type="entry name" value="Sugar_transporter_CS"/>
</dbReference>
<dbReference type="InterPro" id="IPR005828">
    <property type="entry name" value="MFS_sugar_transport-like"/>
</dbReference>
<dbReference type="InterPro" id="IPR020846">
    <property type="entry name" value="MFS_dom"/>
</dbReference>
<dbReference type="FunFam" id="1.20.1250.20:FF:000249">
    <property type="entry name" value="facilitated trehalose transporter Tret1"/>
    <property type="match status" value="1"/>
</dbReference>
<dbReference type="PROSITE" id="PS50850">
    <property type="entry name" value="MFS"/>
    <property type="match status" value="1"/>
</dbReference>
<feature type="transmembrane region" description="Helical" evidence="6">
    <location>
        <begin position="59"/>
        <end position="80"/>
    </location>
</feature>
<dbReference type="InterPro" id="IPR003663">
    <property type="entry name" value="Sugar/inositol_transpt"/>
</dbReference>
<feature type="transmembrane region" description="Helical" evidence="6">
    <location>
        <begin position="170"/>
        <end position="191"/>
    </location>
</feature>
<dbReference type="Pfam" id="PF00083">
    <property type="entry name" value="Sugar_tr"/>
    <property type="match status" value="1"/>
</dbReference>
<feature type="transmembrane region" description="Helical" evidence="6">
    <location>
        <begin position="145"/>
        <end position="164"/>
    </location>
</feature>
<keyword evidence="5" id="KW-0325">Glycoprotein</keyword>
<feature type="domain" description="Major facilitator superfamily (MFS) profile" evidence="7">
    <location>
        <begin position="15"/>
        <end position="450"/>
    </location>
</feature>
<evidence type="ECO:0000256" key="4">
    <source>
        <dbReference type="ARBA" id="ARBA00023136"/>
    </source>
</evidence>
<evidence type="ECO:0000256" key="1">
    <source>
        <dbReference type="ARBA" id="ARBA00004141"/>
    </source>
</evidence>
<dbReference type="Proteomes" id="UP001516400">
    <property type="component" value="Unassembled WGS sequence"/>
</dbReference>
<dbReference type="InterPro" id="IPR036259">
    <property type="entry name" value="MFS_trans_sf"/>
</dbReference>
<accession>A0ABD2PB33</accession>
<dbReference type="EMBL" id="JABFTP020000185">
    <property type="protein sequence ID" value="KAL3288199.1"/>
    <property type="molecule type" value="Genomic_DNA"/>
</dbReference>
<feature type="transmembrane region" description="Helical" evidence="6">
    <location>
        <begin position="87"/>
        <end position="106"/>
    </location>
</feature>
<feature type="transmembrane region" description="Helical" evidence="6">
    <location>
        <begin position="112"/>
        <end position="133"/>
    </location>
</feature>
<evidence type="ECO:0000259" key="7">
    <source>
        <dbReference type="PROSITE" id="PS50850"/>
    </source>
</evidence>
<evidence type="ECO:0000313" key="8">
    <source>
        <dbReference type="EMBL" id="KAL3288199.1"/>
    </source>
</evidence>
<evidence type="ECO:0000256" key="3">
    <source>
        <dbReference type="ARBA" id="ARBA00022989"/>
    </source>
</evidence>
<feature type="transmembrane region" description="Helical" evidence="6">
    <location>
        <begin position="294"/>
        <end position="319"/>
    </location>
</feature>
<evidence type="ECO:0000256" key="2">
    <source>
        <dbReference type="ARBA" id="ARBA00022692"/>
    </source>
</evidence>
<dbReference type="PANTHER" id="PTHR48021">
    <property type="match status" value="1"/>
</dbReference>
<protein>
    <recommendedName>
        <fullName evidence="7">Major facilitator superfamily (MFS) profile domain-containing protein</fullName>
    </recommendedName>
</protein>
<gene>
    <name evidence="8" type="ORF">HHI36_002649</name>
</gene>
<feature type="transmembrane region" description="Helical" evidence="6">
    <location>
        <begin position="326"/>
        <end position="348"/>
    </location>
</feature>
<evidence type="ECO:0000256" key="5">
    <source>
        <dbReference type="ARBA" id="ARBA00023180"/>
    </source>
</evidence>
<dbReference type="PANTHER" id="PTHR48021:SF68">
    <property type="entry name" value="MAJOR FACILITATOR SUPERFAMILY (MFS) PROFILE DOMAIN-CONTAINING PROTEIN"/>
    <property type="match status" value="1"/>
</dbReference>
<feature type="transmembrane region" description="Helical" evidence="6">
    <location>
        <begin position="424"/>
        <end position="446"/>
    </location>
</feature>
<dbReference type="InterPro" id="IPR050549">
    <property type="entry name" value="MFS_Trehalose_Transporter"/>
</dbReference>
<dbReference type="PRINTS" id="PR00171">
    <property type="entry name" value="SUGRTRNSPORT"/>
</dbReference>
<dbReference type="PROSITE" id="PS00217">
    <property type="entry name" value="SUGAR_TRANSPORT_2"/>
    <property type="match status" value="1"/>
</dbReference>
<comment type="subcellular location">
    <subcellularLocation>
        <location evidence="1">Membrane</location>
        <topology evidence="1">Multi-pass membrane protein</topology>
    </subcellularLocation>
</comment>
<sequence>MHHHLGKIVDDPRIRQVLIALGPFILTIVMGMSEAYSAIMLPQLQHPNSSIKIDRELASWIASMAALPMAAGSFSGGYLMDKIGRRAIHIWGSVPLILGWFVIAAADSSTFILIGRFLTGLSDGILGAPPNVYIAETSHPSIRGVLMISTSATVVFGILFVHVLGTFLSWKLTALICGLIPIPFVIFMCFTPESPTFLARKKKYEEASKAFLWCRGTSMESLKELDELLGRQRTINDASENNIMKQIKNLSQPEVWKPLVIICVFFFTAQISGNTVIAAYTIDILEECGLSGDVFNAYFAMIVMDVFRLISSIASLVFVKTMKRRTLAMLSGYGVCASLFLLCGYSYIAPKMGISSTIFPMICLVCYVCFIAVGIQPLSWTMMGEIFPIAYRGVGTGLASLTCYLFFFAVVQTFPYLLVVFGNIFAVFIFYGVCTGFGTVFLHVFLPETKDKPLHVIEDHFKSQKKEKQIISMVDINSVE</sequence>
<comment type="caution">
    <text evidence="8">The sequence shown here is derived from an EMBL/GenBank/DDBJ whole genome shotgun (WGS) entry which is preliminary data.</text>
</comment>
<organism evidence="8 9">
    <name type="scientific">Cryptolaemus montrouzieri</name>
    <dbReference type="NCBI Taxonomy" id="559131"/>
    <lineage>
        <taxon>Eukaryota</taxon>
        <taxon>Metazoa</taxon>
        <taxon>Ecdysozoa</taxon>
        <taxon>Arthropoda</taxon>
        <taxon>Hexapoda</taxon>
        <taxon>Insecta</taxon>
        <taxon>Pterygota</taxon>
        <taxon>Neoptera</taxon>
        <taxon>Endopterygota</taxon>
        <taxon>Coleoptera</taxon>
        <taxon>Polyphaga</taxon>
        <taxon>Cucujiformia</taxon>
        <taxon>Coccinelloidea</taxon>
        <taxon>Coccinellidae</taxon>
        <taxon>Scymninae</taxon>
        <taxon>Scymnini</taxon>
        <taxon>Cryptolaemus</taxon>
    </lineage>
</organism>
<keyword evidence="9" id="KW-1185">Reference proteome</keyword>
<dbReference type="PROSITE" id="PS00216">
    <property type="entry name" value="SUGAR_TRANSPORT_1"/>
    <property type="match status" value="1"/>
</dbReference>
<keyword evidence="4 6" id="KW-0472">Membrane</keyword>
<proteinExistence type="predicted"/>
<feature type="transmembrane region" description="Helical" evidence="6">
    <location>
        <begin position="354"/>
        <end position="375"/>
    </location>
</feature>
<feature type="transmembrane region" description="Helical" evidence="6">
    <location>
        <begin position="396"/>
        <end position="418"/>
    </location>
</feature>
<name>A0ABD2PB33_9CUCU</name>
<reference evidence="8 9" key="1">
    <citation type="journal article" date="2021" name="BMC Biol.">
        <title>Horizontally acquired antibacterial genes associated with adaptive radiation of ladybird beetles.</title>
        <authorList>
            <person name="Li H.S."/>
            <person name="Tang X.F."/>
            <person name="Huang Y.H."/>
            <person name="Xu Z.Y."/>
            <person name="Chen M.L."/>
            <person name="Du X.Y."/>
            <person name="Qiu B.Y."/>
            <person name="Chen P.T."/>
            <person name="Zhang W."/>
            <person name="Slipinski A."/>
            <person name="Escalona H.E."/>
            <person name="Waterhouse R.M."/>
            <person name="Zwick A."/>
            <person name="Pang H."/>
        </authorList>
    </citation>
    <scope>NUCLEOTIDE SEQUENCE [LARGE SCALE GENOMIC DNA]</scope>
    <source>
        <strain evidence="8">SYSU2018</strain>
    </source>
</reference>
<evidence type="ECO:0000313" key="9">
    <source>
        <dbReference type="Proteomes" id="UP001516400"/>
    </source>
</evidence>
<evidence type="ECO:0000256" key="6">
    <source>
        <dbReference type="SAM" id="Phobius"/>
    </source>
</evidence>